<dbReference type="Gene3D" id="3.90.226.10">
    <property type="entry name" value="2-enoyl-CoA Hydratase, Chain A, domain 1"/>
    <property type="match status" value="1"/>
</dbReference>
<dbReference type="AlphaFoldDB" id="A0A6H0S5L7"/>
<keyword evidence="1" id="KW-0443">Lipid metabolism</keyword>
<dbReference type="GO" id="GO:0006635">
    <property type="term" value="P:fatty acid beta-oxidation"/>
    <property type="evidence" value="ECO:0007669"/>
    <property type="project" value="TreeGrafter"/>
</dbReference>
<dbReference type="InterPro" id="IPR001753">
    <property type="entry name" value="Enoyl-CoA_hydra/iso"/>
</dbReference>
<sequence>MTPTLNQVDGIAVLTLGDDENRFTPDFLDTVHALLDQVLADGAAGLVTTATGKFYTNGLDLDWLAAHGEQTQWYVGQVQTLLARVLTLPIPTVAAIVGHAFGAGAMLATAHDFRVMRTDRGYFCFPEADIRIPFTPGMAALIQAKLTPQAAVASMTTGRRLGAPEAQTYGIVDAVAAEGAVTSAALDLLRPFAGKDPGTLGAIKTTMFGPAAEALMAAAAPR</sequence>
<evidence type="ECO:0000313" key="2">
    <source>
        <dbReference type="EMBL" id="QIV81951.1"/>
    </source>
</evidence>
<dbReference type="FunFam" id="3.90.226.10:FF:000049">
    <property type="entry name" value="Enoyl-CoA delta isomerase 3"/>
    <property type="match status" value="1"/>
</dbReference>
<dbReference type="PANTHER" id="PTHR11941">
    <property type="entry name" value="ENOYL-COA HYDRATASE-RELATED"/>
    <property type="match status" value="1"/>
</dbReference>
<dbReference type="CDD" id="cd06558">
    <property type="entry name" value="crotonase-like"/>
    <property type="match status" value="1"/>
</dbReference>
<proteinExistence type="predicted"/>
<dbReference type="Pfam" id="PF00378">
    <property type="entry name" value="ECH_1"/>
    <property type="match status" value="1"/>
</dbReference>
<accession>A0A6H0S5L7</accession>
<dbReference type="GO" id="GO:0004165">
    <property type="term" value="F:delta(3)-delta(2)-enoyl-CoA isomerase activity"/>
    <property type="evidence" value="ECO:0007669"/>
    <property type="project" value="TreeGrafter"/>
</dbReference>
<dbReference type="PANTHER" id="PTHR11941:SF75">
    <property type="entry name" value="ENOYL-COA HYDRATASE_ISOMERASE FAMILY PROTEIN"/>
    <property type="match status" value="1"/>
</dbReference>
<gene>
    <name evidence="2" type="ORF">EXE63_14470</name>
</gene>
<keyword evidence="3" id="KW-1185">Reference proteome</keyword>
<dbReference type="SUPFAM" id="SSF52096">
    <property type="entry name" value="ClpP/crotonase"/>
    <property type="match status" value="1"/>
</dbReference>
<dbReference type="KEGG" id="mfre:EXE63_14470"/>
<dbReference type="Proteomes" id="UP000501849">
    <property type="component" value="Chromosome"/>
</dbReference>
<dbReference type="RefSeq" id="WP_168142494.1">
    <property type="nucleotide sequence ID" value="NZ_CBCSDT010000064.1"/>
</dbReference>
<evidence type="ECO:0000256" key="1">
    <source>
        <dbReference type="ARBA" id="ARBA00023098"/>
    </source>
</evidence>
<evidence type="ECO:0000313" key="3">
    <source>
        <dbReference type="Proteomes" id="UP000501849"/>
    </source>
</evidence>
<name>A0A6H0S5L7_9MYCO</name>
<dbReference type="InterPro" id="IPR029045">
    <property type="entry name" value="ClpP/crotonase-like_dom_sf"/>
</dbReference>
<reference evidence="2 3" key="1">
    <citation type="submission" date="2019-04" db="EMBL/GenBank/DDBJ databases">
        <title>Draft, Whole-Genome Sequence of the Anthracene-degrading Mycobacterium frederiksbergense LB501T, Isolated from a Polycyclic Aromatic Hydrocarbon (PAH)-Contaminated Soil.</title>
        <authorList>
            <person name="Augelletti F."/>
        </authorList>
    </citation>
    <scope>NUCLEOTIDE SEQUENCE [LARGE SCALE GENOMIC DNA]</scope>
    <source>
        <strain evidence="2 3">LB 501T</strain>
    </source>
</reference>
<protein>
    <submittedName>
        <fullName evidence="2">Enoyl-CoA hydratase/isomerase family protein</fullName>
    </submittedName>
</protein>
<dbReference type="EMBL" id="CP038799">
    <property type="protein sequence ID" value="QIV81951.1"/>
    <property type="molecule type" value="Genomic_DNA"/>
</dbReference>
<organism evidence="2 3">
    <name type="scientific">Mycolicibacterium frederiksbergense</name>
    <dbReference type="NCBI Taxonomy" id="117567"/>
    <lineage>
        <taxon>Bacteria</taxon>
        <taxon>Bacillati</taxon>
        <taxon>Actinomycetota</taxon>
        <taxon>Actinomycetes</taxon>
        <taxon>Mycobacteriales</taxon>
        <taxon>Mycobacteriaceae</taxon>
        <taxon>Mycolicibacterium</taxon>
    </lineage>
</organism>
<keyword evidence="2" id="KW-0413">Isomerase</keyword>